<evidence type="ECO:0000313" key="3">
    <source>
        <dbReference type="EMBL" id="AKU96897.1"/>
    </source>
</evidence>
<feature type="signal peptide" evidence="2">
    <location>
        <begin position="1"/>
        <end position="26"/>
    </location>
</feature>
<organism evidence="3 4">
    <name type="scientific">Labilithrix luteola</name>
    <dbReference type="NCBI Taxonomy" id="1391654"/>
    <lineage>
        <taxon>Bacteria</taxon>
        <taxon>Pseudomonadati</taxon>
        <taxon>Myxococcota</taxon>
        <taxon>Polyangia</taxon>
        <taxon>Polyangiales</taxon>
        <taxon>Labilitrichaceae</taxon>
        <taxon>Labilithrix</taxon>
    </lineage>
</organism>
<evidence type="ECO:0000313" key="4">
    <source>
        <dbReference type="Proteomes" id="UP000064967"/>
    </source>
</evidence>
<keyword evidence="2" id="KW-0732">Signal</keyword>
<dbReference type="Proteomes" id="UP000064967">
    <property type="component" value="Chromosome"/>
</dbReference>
<dbReference type="EMBL" id="CP012333">
    <property type="protein sequence ID" value="AKU96897.1"/>
    <property type="molecule type" value="Genomic_DNA"/>
</dbReference>
<dbReference type="RefSeq" id="WP_146648120.1">
    <property type="nucleotide sequence ID" value="NZ_CP012333.1"/>
</dbReference>
<dbReference type="SUPFAM" id="SSF69304">
    <property type="entry name" value="Tricorn protease N-terminal domain"/>
    <property type="match status" value="1"/>
</dbReference>
<dbReference type="STRING" id="1391654.AKJ09_03561"/>
<accession>A0A0K1PTQ3</accession>
<evidence type="ECO:0000256" key="2">
    <source>
        <dbReference type="SAM" id="SignalP"/>
    </source>
</evidence>
<evidence type="ECO:0000256" key="1">
    <source>
        <dbReference type="SAM" id="MobiDB-lite"/>
    </source>
</evidence>
<reference evidence="3 4" key="1">
    <citation type="submission" date="2015-08" db="EMBL/GenBank/DDBJ databases">
        <authorList>
            <person name="Babu N.S."/>
            <person name="Beckwith C.J."/>
            <person name="Beseler K.G."/>
            <person name="Brison A."/>
            <person name="Carone J.V."/>
            <person name="Caskin T.P."/>
            <person name="Diamond M."/>
            <person name="Durham M.E."/>
            <person name="Foxe J.M."/>
            <person name="Go M."/>
            <person name="Henderson B.A."/>
            <person name="Jones I.B."/>
            <person name="McGettigan J.A."/>
            <person name="Micheletti S.J."/>
            <person name="Nasrallah M.E."/>
            <person name="Ortiz D."/>
            <person name="Piller C.R."/>
            <person name="Privatt S.R."/>
            <person name="Schneider S.L."/>
            <person name="Sharp S."/>
            <person name="Smith T.C."/>
            <person name="Stanton J.D."/>
            <person name="Ullery H.E."/>
            <person name="Wilson R.J."/>
            <person name="Serrano M.G."/>
            <person name="Buck G."/>
            <person name="Lee V."/>
            <person name="Wang Y."/>
            <person name="Carvalho R."/>
            <person name="Voegtly L."/>
            <person name="Shi R."/>
            <person name="Duckworth R."/>
            <person name="Johnson A."/>
            <person name="Loviza R."/>
            <person name="Walstead R."/>
            <person name="Shah Z."/>
            <person name="Kiflezghi M."/>
            <person name="Wade K."/>
            <person name="Ball S.L."/>
            <person name="Bradley K.W."/>
            <person name="Asai D.J."/>
            <person name="Bowman C.A."/>
            <person name="Russell D.A."/>
            <person name="Pope W.H."/>
            <person name="Jacobs-Sera D."/>
            <person name="Hendrix R.W."/>
            <person name="Hatfull G.F."/>
        </authorList>
    </citation>
    <scope>NUCLEOTIDE SEQUENCE [LARGE SCALE GENOMIC DNA]</scope>
    <source>
        <strain evidence="3 4">DSM 27648</strain>
    </source>
</reference>
<feature type="region of interest" description="Disordered" evidence="1">
    <location>
        <begin position="32"/>
        <end position="55"/>
    </location>
</feature>
<dbReference type="KEGG" id="llu:AKJ09_03561"/>
<proteinExistence type="predicted"/>
<keyword evidence="4" id="KW-1185">Reference proteome</keyword>
<feature type="chain" id="PRO_5005466000" evidence="2">
    <location>
        <begin position="27"/>
        <end position="515"/>
    </location>
</feature>
<dbReference type="AlphaFoldDB" id="A0A0K1PTQ3"/>
<gene>
    <name evidence="3" type="ORF">AKJ09_03561</name>
</gene>
<sequence>MLGRRAWRGILAVTVASSLAVGAACASEDPAASVEDDAGTTARDAKAGEGGTALPDGGVADGSRLVAGDIIMVGITSDNFIAYRRLDLVADRSSFEVVSAFGGAPIVLSPDIGGATFYATSLGHVVGFWTGATDQMLGTFNYWTQASGVKTTPGASSRVSIMAVNLLDDTILFASGIGDGGLMDGSVDSLDFAVISPSQPNSDPVIRDVNFAAAHNNCPILCSFSGASSILCAYCTGTDPDAYVGRLVEVKRNALGTVTTTILADNDPQTAIAPLFGLFANDAGDKVMTVAAEPLGEGRILHLPTGTVDVVGDTVHGVYTAGDGENFLFGNGDRLERTTGDATLKITVVDGGFDHVLGASMDARYVGYASTVGAVTDLNVADTKVPSAKNVVADASVASSSIVAPTGQIVYTTLDPNTDDQNCYLVEADGGQRLIGEHIATCQALAGTGLVFIADNYRQQGPAAVFDLWTLNVENGATTRLPVATSVTQLKIAANGMMAWVTRGSEAGLYARWFP</sequence>
<name>A0A0K1PTQ3_9BACT</name>
<dbReference type="PROSITE" id="PS51257">
    <property type="entry name" value="PROKAR_LIPOPROTEIN"/>
    <property type="match status" value="1"/>
</dbReference>
<protein>
    <submittedName>
        <fullName evidence="3">Uncharacterized protein</fullName>
    </submittedName>
</protein>